<accession>A0A9D9HJI7</accession>
<dbReference type="InterPro" id="IPR025150">
    <property type="entry name" value="GH123_cat"/>
</dbReference>
<feature type="signal peptide" evidence="1">
    <location>
        <begin position="1"/>
        <end position="21"/>
    </location>
</feature>
<feature type="domain" description="Glycoside hydrolase 123 N-terminal" evidence="3">
    <location>
        <begin position="29"/>
        <end position="181"/>
    </location>
</feature>
<evidence type="ECO:0000313" key="5">
    <source>
        <dbReference type="Proteomes" id="UP000823617"/>
    </source>
</evidence>
<dbReference type="Proteomes" id="UP000823617">
    <property type="component" value="Unassembled WGS sequence"/>
</dbReference>
<dbReference type="Pfam" id="PF13320">
    <property type="entry name" value="GH123_cat"/>
    <property type="match status" value="1"/>
</dbReference>
<reference evidence="4" key="1">
    <citation type="submission" date="2020-10" db="EMBL/GenBank/DDBJ databases">
        <authorList>
            <person name="Gilroy R."/>
        </authorList>
    </citation>
    <scope>NUCLEOTIDE SEQUENCE</scope>
    <source>
        <strain evidence="4">B1-3475</strain>
    </source>
</reference>
<evidence type="ECO:0000313" key="4">
    <source>
        <dbReference type="EMBL" id="MBO8455009.1"/>
    </source>
</evidence>
<name>A0A9D9HJI7_9BACT</name>
<dbReference type="EMBL" id="JADIMK010000009">
    <property type="protein sequence ID" value="MBO8455009.1"/>
    <property type="molecule type" value="Genomic_DNA"/>
</dbReference>
<reference evidence="4" key="2">
    <citation type="journal article" date="2021" name="PeerJ">
        <title>Extensive microbial diversity within the chicken gut microbiome revealed by metagenomics and culture.</title>
        <authorList>
            <person name="Gilroy R."/>
            <person name="Ravi A."/>
            <person name="Getino M."/>
            <person name="Pursley I."/>
            <person name="Horton D.L."/>
            <person name="Alikhan N.F."/>
            <person name="Baker D."/>
            <person name="Gharbi K."/>
            <person name="Hall N."/>
            <person name="Watson M."/>
            <person name="Adriaenssens E.M."/>
            <person name="Foster-Nyarko E."/>
            <person name="Jarju S."/>
            <person name="Secka A."/>
            <person name="Antonio M."/>
            <person name="Oren A."/>
            <person name="Chaudhuri R.R."/>
            <person name="La Ragione R."/>
            <person name="Hildebrand F."/>
            <person name="Pallen M.J."/>
        </authorList>
    </citation>
    <scope>NUCLEOTIDE SEQUENCE</scope>
    <source>
        <strain evidence="4">B1-3475</strain>
    </source>
</reference>
<evidence type="ECO:0000259" key="3">
    <source>
        <dbReference type="Pfam" id="PF22680"/>
    </source>
</evidence>
<keyword evidence="1" id="KW-0732">Signal</keyword>
<proteinExistence type="predicted"/>
<gene>
    <name evidence="4" type="ORF">IAC08_01215</name>
</gene>
<organism evidence="4 5">
    <name type="scientific">Candidatus Cryptobacteroides intestinigallinarum</name>
    <dbReference type="NCBI Taxonomy" id="2840767"/>
    <lineage>
        <taxon>Bacteria</taxon>
        <taxon>Pseudomonadati</taxon>
        <taxon>Bacteroidota</taxon>
        <taxon>Bacteroidia</taxon>
        <taxon>Bacteroidales</taxon>
        <taxon>Candidatus Cryptobacteroides</taxon>
    </lineage>
</organism>
<evidence type="ECO:0000259" key="2">
    <source>
        <dbReference type="Pfam" id="PF13320"/>
    </source>
</evidence>
<feature type="domain" description="Glycoside hydrolase 123 catalytic" evidence="2">
    <location>
        <begin position="213"/>
        <end position="522"/>
    </location>
</feature>
<evidence type="ECO:0000256" key="1">
    <source>
        <dbReference type="SAM" id="SignalP"/>
    </source>
</evidence>
<dbReference type="InterPro" id="IPR053850">
    <property type="entry name" value="Glyco_hydro_123_N_2"/>
</dbReference>
<protein>
    <submittedName>
        <fullName evidence="4">DUF4091 domain-containing protein</fullName>
    </submittedName>
</protein>
<feature type="chain" id="PRO_5038603643" evidence="1">
    <location>
        <begin position="22"/>
        <end position="586"/>
    </location>
</feature>
<comment type="caution">
    <text evidence="4">The sequence shown here is derived from an EMBL/GenBank/DDBJ whole genome shotgun (WGS) entry which is preliminary data.</text>
</comment>
<dbReference type="AlphaFoldDB" id="A0A9D9HJI7"/>
<dbReference type="Pfam" id="PF22680">
    <property type="entry name" value="Glyco_hydro_123_N_2"/>
    <property type="match status" value="1"/>
</dbReference>
<sequence>MNKMTLLLVPAFLLSFSFAMASQDIAAGWGSPDIRYPREFDGNDVFKGTLSLKNTVSLVAWKGETVQAQAVVACMAGKTDSIAVRATSLSRTGGRGRTVIPASVLRTGFVGYVMTDELNRDGSGGCGYRNSADFDSSYVADPIDHISAYRPLEEKSLQPVWLSIDVPRDIPAGVYAGNVEVYAGAERCVSLPLRLTVRDREMPQENIFHLDLWQNPYAVARYYGVEPFSREHLALMEPVMKLYADAGGKVITASIAHWPWNAQTFDPFESMVTWLRKADGTWWFDYTVFDIWVEFMMSLGVTDQINCYSMIPWKLSFQYLDQASNSFRYLSAAPGDPEYEQFWTVMLRSFASHLREKGWFDITMIAMDERPMDQMLAAVEVIKNADPDFRIAFAGNCHGQLLDVLDYYCIPIGSEYPEGTVEKRRSEGKVTTLYTCCTEAWPNTFTFSRPAEAEWIGWYVAANGLDGYLRWALNSWPEDPVHDSRFTAWAAGDTYLVYPDGMSSIRFERLKAGITAYRKIAALRDEFSSTGNKKGLASLDKALSLFVMPDKDRIREITSDHDYSGLSGEDPAADAIVSARRILDRL</sequence>